<dbReference type="EMBL" id="ONZP01000241">
    <property type="protein sequence ID" value="SPJ78772.1"/>
    <property type="molecule type" value="Genomic_DNA"/>
</dbReference>
<feature type="compositionally biased region" description="Basic residues" evidence="1">
    <location>
        <begin position="89"/>
        <end position="103"/>
    </location>
</feature>
<dbReference type="Proteomes" id="UP001187734">
    <property type="component" value="Unassembled WGS sequence"/>
</dbReference>
<evidence type="ECO:0000313" key="2">
    <source>
        <dbReference type="EMBL" id="SPJ78772.1"/>
    </source>
</evidence>
<feature type="region of interest" description="Disordered" evidence="1">
    <location>
        <begin position="415"/>
        <end position="445"/>
    </location>
</feature>
<accession>A0AAE8SJG0</accession>
<gene>
    <name evidence="2" type="ORF">FTOL_07163</name>
</gene>
<evidence type="ECO:0000256" key="1">
    <source>
        <dbReference type="SAM" id="MobiDB-lite"/>
    </source>
</evidence>
<name>A0AAE8SJG0_9HYPO</name>
<comment type="caution">
    <text evidence="2">The sequence shown here is derived from an EMBL/GenBank/DDBJ whole genome shotgun (WGS) entry which is preliminary data.</text>
</comment>
<feature type="region of interest" description="Disordered" evidence="1">
    <location>
        <begin position="679"/>
        <end position="706"/>
    </location>
</feature>
<organism evidence="2 3">
    <name type="scientific">Fusarium torulosum</name>
    <dbReference type="NCBI Taxonomy" id="33205"/>
    <lineage>
        <taxon>Eukaryota</taxon>
        <taxon>Fungi</taxon>
        <taxon>Dikarya</taxon>
        <taxon>Ascomycota</taxon>
        <taxon>Pezizomycotina</taxon>
        <taxon>Sordariomycetes</taxon>
        <taxon>Hypocreomycetidae</taxon>
        <taxon>Hypocreales</taxon>
        <taxon>Nectriaceae</taxon>
        <taxon>Fusarium</taxon>
    </lineage>
</organism>
<feature type="compositionally biased region" description="Polar residues" evidence="1">
    <location>
        <begin position="128"/>
        <end position="163"/>
    </location>
</feature>
<feature type="compositionally biased region" description="Polar residues" evidence="1">
    <location>
        <begin position="426"/>
        <end position="436"/>
    </location>
</feature>
<feature type="region of interest" description="Disordered" evidence="1">
    <location>
        <begin position="1"/>
        <end position="174"/>
    </location>
</feature>
<protein>
    <submittedName>
        <fullName evidence="2">Uncharacterized protein</fullName>
    </submittedName>
</protein>
<feature type="compositionally biased region" description="Basic residues" evidence="1">
    <location>
        <begin position="62"/>
        <end position="79"/>
    </location>
</feature>
<evidence type="ECO:0000313" key="3">
    <source>
        <dbReference type="Proteomes" id="UP001187734"/>
    </source>
</evidence>
<feature type="region of interest" description="Disordered" evidence="1">
    <location>
        <begin position="779"/>
        <end position="814"/>
    </location>
</feature>
<proteinExistence type="predicted"/>
<dbReference type="AlphaFoldDB" id="A0AAE8SJG0"/>
<feature type="compositionally biased region" description="Low complexity" evidence="1">
    <location>
        <begin position="779"/>
        <end position="794"/>
    </location>
</feature>
<reference evidence="2" key="1">
    <citation type="submission" date="2018-03" db="EMBL/GenBank/DDBJ databases">
        <authorList>
            <person name="Guldener U."/>
        </authorList>
    </citation>
    <scope>NUCLEOTIDE SEQUENCE</scope>
</reference>
<feature type="compositionally biased region" description="Low complexity" evidence="1">
    <location>
        <begin position="42"/>
        <end position="61"/>
    </location>
</feature>
<sequence length="814" mass="89320">MSDQYNYPPPPSRGQLMPQPDEVLPSIEVAHLASSEPRAPSQSDTQNQHQPQQPQAPVPAKGKGKARAPRAKPLSKKQQGKLPEQAPKKTPKPRKTQPKASRKRSLDEAGGTSSSGSAKKVARENNHPSHPSNTQQVATQQATPRQTASASTSTPADESSVHVNSHRGFGPGAYDDYMNDIIGYRRFLLRSSSSRRSSGQEAAIPSKDQDQAPIDLTQDDSMSEQIDPRLQEQSPVPVNVIHPGSDTRMIGGVTLTHANLGLNNNLSASEIRRRFFMIDQALEDQLSHVPTLTPSTLAQQPPKEFVGAFYRTLPEAKDPRLDAFVENMNRPLLEKSKTIDLERNNIAAKGTRNRRDEALKKYRRLANDQQVELNWWRLKAASLGADPFDWDAVPQDVKQAMTDDMDNRVLKEEEQMAANEKKQKSQLHSVRNTENAQRMREDSKRKERIVQQYWEALQRGDVDHVDFLEEQYIEEKAARDATATSTAASTENANTKRTSVTVDNTTVTADENAMDAEGENESFNTVGANNAVAAGNAFNVNLPTGFGNTPAFNNAANYGNGNGNGIGFGNGYQGLPNLLDQDEISSFGLSTSSQLMLNQPQANSAFQANQVPGYGLQNSLFCNNQVQNNQSDNTTSLSDQVQDNNFQINPYVNNPFINNNFVSNNFPTSNNNLANNNLASNNLASSVPQPEQDQIGDLMNDNSGLQQPQEVQYPDYESPTNDALVHNTQASRAFSPSVAALGNDNQNMSFAGFNTVPANLLSNPSNMDAAQPNNLDLLTNTNPPNMNAAQPNNLDFDQASEFPSSDLLSFDHEL</sequence>
<keyword evidence="3" id="KW-1185">Reference proteome</keyword>